<comment type="catalytic activity">
    <reaction evidence="1">
        <text>ATP + protein L-histidine = ADP + protein N-phospho-L-histidine.</text>
        <dbReference type="EC" id="2.7.13.3"/>
    </reaction>
</comment>
<dbReference type="InterPro" id="IPR005467">
    <property type="entry name" value="His_kinase_dom"/>
</dbReference>
<evidence type="ECO:0000256" key="4">
    <source>
        <dbReference type="ARBA" id="ARBA00022679"/>
    </source>
</evidence>
<feature type="domain" description="Histidine kinase" evidence="8">
    <location>
        <begin position="241"/>
        <end position="461"/>
    </location>
</feature>
<dbReference type="GO" id="GO:0000155">
    <property type="term" value="F:phosphorelay sensor kinase activity"/>
    <property type="evidence" value="ECO:0007669"/>
    <property type="project" value="InterPro"/>
</dbReference>
<evidence type="ECO:0000256" key="5">
    <source>
        <dbReference type="ARBA" id="ARBA00022777"/>
    </source>
</evidence>
<dbReference type="SUPFAM" id="SSF47384">
    <property type="entry name" value="Homodimeric domain of signal transducing histidine kinase"/>
    <property type="match status" value="1"/>
</dbReference>
<proteinExistence type="predicted"/>
<dbReference type="PANTHER" id="PTHR43711">
    <property type="entry name" value="TWO-COMPONENT HISTIDINE KINASE"/>
    <property type="match status" value="1"/>
</dbReference>
<dbReference type="SMART" id="SM00388">
    <property type="entry name" value="HisKA"/>
    <property type="match status" value="1"/>
</dbReference>
<evidence type="ECO:0000256" key="7">
    <source>
        <dbReference type="SAM" id="Coils"/>
    </source>
</evidence>
<keyword evidence="6" id="KW-0902">Two-component regulatory system</keyword>
<evidence type="ECO:0000313" key="10">
    <source>
        <dbReference type="Proteomes" id="UP000019146"/>
    </source>
</evidence>
<dbReference type="PROSITE" id="PS50109">
    <property type="entry name" value="HIS_KIN"/>
    <property type="match status" value="1"/>
</dbReference>
<dbReference type="SMART" id="SM00387">
    <property type="entry name" value="HATPase_c"/>
    <property type="match status" value="2"/>
</dbReference>
<dbReference type="PANTHER" id="PTHR43711:SF31">
    <property type="entry name" value="HISTIDINE KINASE"/>
    <property type="match status" value="1"/>
</dbReference>
<dbReference type="InterPro" id="IPR036890">
    <property type="entry name" value="HATPase_C_sf"/>
</dbReference>
<evidence type="ECO:0000256" key="3">
    <source>
        <dbReference type="ARBA" id="ARBA00022553"/>
    </source>
</evidence>
<reference evidence="9 10" key="1">
    <citation type="journal article" date="2014" name="Genome Announc.">
        <title>Draft Genome Sequence of the Haloacid-Degrading Burkholderia caribensis Strain MBA4.</title>
        <authorList>
            <person name="Pan Y."/>
            <person name="Kong K.F."/>
            <person name="Tsang J.S."/>
        </authorList>
    </citation>
    <scope>NUCLEOTIDE SEQUENCE [LARGE SCALE GENOMIC DNA]</scope>
    <source>
        <strain evidence="9 10">MBA4</strain>
    </source>
</reference>
<evidence type="ECO:0000256" key="6">
    <source>
        <dbReference type="ARBA" id="ARBA00023012"/>
    </source>
</evidence>
<evidence type="ECO:0000256" key="2">
    <source>
        <dbReference type="ARBA" id="ARBA00012438"/>
    </source>
</evidence>
<dbReference type="InterPro" id="IPR004358">
    <property type="entry name" value="Sig_transdc_His_kin-like_C"/>
</dbReference>
<dbReference type="InterPro" id="IPR036097">
    <property type="entry name" value="HisK_dim/P_sf"/>
</dbReference>
<gene>
    <name evidence="9" type="ORF">K788_0008004</name>
</gene>
<dbReference type="Proteomes" id="UP000019146">
    <property type="component" value="Chromosome 1"/>
</dbReference>
<dbReference type="PRINTS" id="PR00344">
    <property type="entry name" value="BCTRLSENSOR"/>
</dbReference>
<keyword evidence="7" id="KW-0175">Coiled coil</keyword>
<evidence type="ECO:0000313" key="9">
    <source>
        <dbReference type="EMBL" id="ALL63336.1"/>
    </source>
</evidence>
<keyword evidence="4" id="KW-0808">Transferase</keyword>
<dbReference type="Gene3D" id="1.10.287.130">
    <property type="match status" value="1"/>
</dbReference>
<keyword evidence="3" id="KW-0597">Phosphoprotein</keyword>
<keyword evidence="5" id="KW-0418">Kinase</keyword>
<dbReference type="SUPFAM" id="SSF55874">
    <property type="entry name" value="ATPase domain of HSP90 chaperone/DNA topoisomerase II/histidine kinase"/>
    <property type="match status" value="2"/>
</dbReference>
<dbReference type="GeneID" id="69967602"/>
<dbReference type="AlphaFoldDB" id="A0A0P0R521"/>
<feature type="coiled-coil region" evidence="7">
    <location>
        <begin position="176"/>
        <end position="213"/>
    </location>
</feature>
<dbReference type="CDD" id="cd00082">
    <property type="entry name" value="HisKA"/>
    <property type="match status" value="1"/>
</dbReference>
<sequence>MTTPILRIRLEAEEDVVAARRKARAIAAGFGFSMLDQTRIASAVSEIARNAFEYAYGGEVTFAFDGASKPQALLIDVRDRGPGIRELESVLDGTYRSSTGMGRGIAGSRRLMDRCEIESSAERGTAVTMARFLPLDRPEMAATGIDAIMRNLVQQNALGGRPGGARNAGDAARRSFDEVLEQNRELLATLTELRDRQDELTRLTQELEATNRGVVALYAELDERADELRRADTMKSRFLSNMSHELRTPLSSIRALSNLLVNRLDGDLSAEQERQVLLIRKSAEDLTEIVNDLLDLAKIEAGRTELTPAWFKATGLFAALRPMLAPLQTDPSVKLIFEDAYGLPPIFTDEAKLTQILRNFVSNALKFTERGEIRVGARMEPDGEHVTFFVADTGIGIAEEHQQVIFEEFGQVQNHLQQRVKGTGLGLPLCRKLAALLGGYADVDSKPGVGSTFFATLPLEAVAGPRADDATGGPAIVHGGTS</sequence>
<evidence type="ECO:0000256" key="1">
    <source>
        <dbReference type="ARBA" id="ARBA00000085"/>
    </source>
</evidence>
<evidence type="ECO:0000259" key="8">
    <source>
        <dbReference type="PROSITE" id="PS50109"/>
    </source>
</evidence>
<dbReference type="EC" id="2.7.13.3" evidence="2"/>
<dbReference type="Pfam" id="PF02518">
    <property type="entry name" value="HATPase_c"/>
    <property type="match status" value="1"/>
</dbReference>
<organism evidence="9 10">
    <name type="scientific">Paraburkholderia caribensis MBA4</name>
    <dbReference type="NCBI Taxonomy" id="1323664"/>
    <lineage>
        <taxon>Bacteria</taxon>
        <taxon>Pseudomonadati</taxon>
        <taxon>Pseudomonadota</taxon>
        <taxon>Betaproteobacteria</taxon>
        <taxon>Burkholderiales</taxon>
        <taxon>Burkholderiaceae</taxon>
        <taxon>Paraburkholderia</taxon>
    </lineage>
</organism>
<accession>A0A0P0R521</accession>
<dbReference type="InterPro" id="IPR003661">
    <property type="entry name" value="HisK_dim/P_dom"/>
</dbReference>
<dbReference type="Gene3D" id="3.30.565.10">
    <property type="entry name" value="Histidine kinase-like ATPase, C-terminal domain"/>
    <property type="match status" value="2"/>
</dbReference>
<dbReference type="Pfam" id="PF00512">
    <property type="entry name" value="HisKA"/>
    <property type="match status" value="1"/>
</dbReference>
<dbReference type="InterPro" id="IPR003594">
    <property type="entry name" value="HATPase_dom"/>
</dbReference>
<dbReference type="RefSeq" id="WP_035987033.1">
    <property type="nucleotide sequence ID" value="NZ_CP012746.1"/>
</dbReference>
<dbReference type="KEGG" id="bcai:K788_0008004"/>
<dbReference type="Pfam" id="PF13581">
    <property type="entry name" value="HATPase_c_2"/>
    <property type="match status" value="1"/>
</dbReference>
<dbReference type="CDD" id="cd16922">
    <property type="entry name" value="HATPase_EvgS-ArcB-TorS-like"/>
    <property type="match status" value="1"/>
</dbReference>
<name>A0A0P0R521_9BURK</name>
<protein>
    <recommendedName>
        <fullName evidence="2">histidine kinase</fullName>
        <ecNumber evidence="2">2.7.13.3</ecNumber>
    </recommendedName>
</protein>
<dbReference type="InterPro" id="IPR050736">
    <property type="entry name" value="Sensor_HK_Regulatory"/>
</dbReference>
<dbReference type="EMBL" id="CP012746">
    <property type="protein sequence ID" value="ALL63336.1"/>
    <property type="molecule type" value="Genomic_DNA"/>
</dbReference>